<dbReference type="EMBL" id="OZ034836">
    <property type="protein sequence ID" value="CAL1678140.1"/>
    <property type="molecule type" value="Genomic_DNA"/>
</dbReference>
<keyword evidence="3" id="KW-1185">Reference proteome</keyword>
<evidence type="ECO:0000256" key="1">
    <source>
        <dbReference type="SAM" id="MobiDB-lite"/>
    </source>
</evidence>
<reference evidence="2" key="1">
    <citation type="submission" date="2024-04" db="EMBL/GenBank/DDBJ databases">
        <authorList>
            <consortium name="Molecular Ecology Group"/>
        </authorList>
    </citation>
    <scope>NUCLEOTIDE SEQUENCE</scope>
</reference>
<organism evidence="2 3">
    <name type="scientific">Lasius platythorax</name>
    <dbReference type="NCBI Taxonomy" id="488582"/>
    <lineage>
        <taxon>Eukaryota</taxon>
        <taxon>Metazoa</taxon>
        <taxon>Ecdysozoa</taxon>
        <taxon>Arthropoda</taxon>
        <taxon>Hexapoda</taxon>
        <taxon>Insecta</taxon>
        <taxon>Pterygota</taxon>
        <taxon>Neoptera</taxon>
        <taxon>Endopterygota</taxon>
        <taxon>Hymenoptera</taxon>
        <taxon>Apocrita</taxon>
        <taxon>Aculeata</taxon>
        <taxon>Formicoidea</taxon>
        <taxon>Formicidae</taxon>
        <taxon>Formicinae</taxon>
        <taxon>Lasius</taxon>
        <taxon>Lasius</taxon>
    </lineage>
</organism>
<proteinExistence type="predicted"/>
<sequence>MHWMPRRTASSPISKYTQIPANIYRRIRKECVGQVRVSCENFGWEAEGRECDRRGSNSAMPNRTPGVPGVSRGLFSIAVSPSAGAPGGGSSGIFSDRSTACGTPPRRFDTARNKDVYRTARTESFSQSLGRKLTRKGCAIARERGGSSLPCEKRNTRRK</sequence>
<gene>
    <name evidence="2" type="ORF">LPLAT_LOCUS4027</name>
</gene>
<evidence type="ECO:0000313" key="3">
    <source>
        <dbReference type="Proteomes" id="UP001497644"/>
    </source>
</evidence>
<dbReference type="Proteomes" id="UP001497644">
    <property type="component" value="Chromosome 13"/>
</dbReference>
<protein>
    <submittedName>
        <fullName evidence="2">Uncharacterized protein</fullName>
    </submittedName>
</protein>
<dbReference type="AlphaFoldDB" id="A0AAV2NE23"/>
<accession>A0AAV2NE23</accession>
<name>A0AAV2NE23_9HYME</name>
<feature type="region of interest" description="Disordered" evidence="1">
    <location>
        <begin position="82"/>
        <end position="109"/>
    </location>
</feature>
<evidence type="ECO:0000313" key="2">
    <source>
        <dbReference type="EMBL" id="CAL1678140.1"/>
    </source>
</evidence>